<dbReference type="AlphaFoldDB" id="A0A8H7W8V5"/>
<reference evidence="2" key="1">
    <citation type="submission" date="2021-02" db="EMBL/GenBank/DDBJ databases">
        <title>Genome sequence Cadophora malorum strain M34.</title>
        <authorList>
            <person name="Stefanovic E."/>
            <person name="Vu D."/>
            <person name="Scully C."/>
            <person name="Dijksterhuis J."/>
            <person name="Roader J."/>
            <person name="Houbraken J."/>
        </authorList>
    </citation>
    <scope>NUCLEOTIDE SEQUENCE</scope>
    <source>
        <strain evidence="2">M34</strain>
    </source>
</reference>
<dbReference type="OrthoDB" id="5370359at2759"/>
<accession>A0A8H7W8V5</accession>
<organism evidence="2 3">
    <name type="scientific">Cadophora malorum</name>
    <dbReference type="NCBI Taxonomy" id="108018"/>
    <lineage>
        <taxon>Eukaryota</taxon>
        <taxon>Fungi</taxon>
        <taxon>Dikarya</taxon>
        <taxon>Ascomycota</taxon>
        <taxon>Pezizomycotina</taxon>
        <taxon>Leotiomycetes</taxon>
        <taxon>Helotiales</taxon>
        <taxon>Ploettnerulaceae</taxon>
        <taxon>Cadophora</taxon>
    </lineage>
</organism>
<comment type="caution">
    <text evidence="2">The sequence shown here is derived from an EMBL/GenBank/DDBJ whole genome shotgun (WGS) entry which is preliminary data.</text>
</comment>
<dbReference type="Proteomes" id="UP000664132">
    <property type="component" value="Unassembled WGS sequence"/>
</dbReference>
<evidence type="ECO:0000256" key="1">
    <source>
        <dbReference type="SAM" id="MobiDB-lite"/>
    </source>
</evidence>
<evidence type="ECO:0000313" key="3">
    <source>
        <dbReference type="Proteomes" id="UP000664132"/>
    </source>
</evidence>
<name>A0A8H7W8V5_9HELO</name>
<dbReference type="EMBL" id="JAFJYH010000064">
    <property type="protein sequence ID" value="KAG4421510.1"/>
    <property type="molecule type" value="Genomic_DNA"/>
</dbReference>
<gene>
    <name evidence="2" type="ORF">IFR04_005349</name>
</gene>
<protein>
    <submittedName>
        <fullName evidence="2">Uncharacterized protein</fullName>
    </submittedName>
</protein>
<sequence length="184" mass="20157">MPKRSAEVSPSEAVTPPVTKERVSKAVKPSVAEFVALDAETVDALSKEALSAAAKNPLSTSSRNAVAAAEDPAKIREKAVKLATMASSGIEKQMKWQPSCKHGGKRWSYTAMVPSKAVFYKLFNLKEEKKAWKQKKTPLEDFESITGELSASTRYGYLRVTSKDITLKWNKEEGSFTVPGLYGL</sequence>
<keyword evidence="3" id="KW-1185">Reference proteome</keyword>
<feature type="region of interest" description="Disordered" evidence="1">
    <location>
        <begin position="1"/>
        <end position="23"/>
    </location>
</feature>
<evidence type="ECO:0000313" key="2">
    <source>
        <dbReference type="EMBL" id="KAG4421510.1"/>
    </source>
</evidence>
<proteinExistence type="predicted"/>